<comment type="similarity">
    <text evidence="7">Belongs to the CobU/CobP family.</text>
</comment>
<dbReference type="InterPro" id="IPR003203">
    <property type="entry name" value="CobU/CobP"/>
</dbReference>
<comment type="pathway">
    <text evidence="5">Cofactor biosynthesis; adenosylcobalamin biosynthesis; adenosylcobalamin from cob(II)yrinate a,c-diamide: step 6/7.</text>
</comment>
<dbReference type="GO" id="GO:0008820">
    <property type="term" value="F:cobinamide phosphate guanylyltransferase activity"/>
    <property type="evidence" value="ECO:0007669"/>
    <property type="project" value="UniProtKB-EC"/>
</dbReference>
<proteinExistence type="inferred from homology"/>
<keyword evidence="13" id="KW-0418">Kinase</keyword>
<comment type="catalytic activity">
    <reaction evidence="1">
        <text>adenosylcob(III)inamide + ATP = adenosylcob(III)inamide phosphate + ADP + H(+)</text>
        <dbReference type="Rhea" id="RHEA:15769"/>
        <dbReference type="ChEBI" id="CHEBI:2480"/>
        <dbReference type="ChEBI" id="CHEBI:15378"/>
        <dbReference type="ChEBI" id="CHEBI:30616"/>
        <dbReference type="ChEBI" id="CHEBI:58502"/>
        <dbReference type="ChEBI" id="CHEBI:456216"/>
        <dbReference type="EC" id="2.7.1.156"/>
    </reaction>
</comment>
<evidence type="ECO:0000256" key="11">
    <source>
        <dbReference type="ARBA" id="ARBA00022679"/>
    </source>
</evidence>
<evidence type="ECO:0000313" key="21">
    <source>
        <dbReference type="Proteomes" id="UP000216961"/>
    </source>
</evidence>
<comment type="function">
    <text evidence="4">Catalyzes ATP-dependent phosphorylation of adenosylcobinamide and addition of GMP to adenosylcobinamide phosphate.</text>
</comment>
<evidence type="ECO:0000256" key="10">
    <source>
        <dbReference type="ARBA" id="ARBA00022573"/>
    </source>
</evidence>
<feature type="binding site" evidence="19">
    <location>
        <position position="93"/>
    </location>
    <ligand>
        <name>GTP</name>
        <dbReference type="ChEBI" id="CHEBI:37565"/>
    </ligand>
</feature>
<evidence type="ECO:0000256" key="4">
    <source>
        <dbReference type="ARBA" id="ARBA00003889"/>
    </source>
</evidence>
<dbReference type="EC" id="2.7.7.62" evidence="9"/>
<evidence type="ECO:0000256" key="15">
    <source>
        <dbReference type="ARBA" id="ARBA00023134"/>
    </source>
</evidence>
<evidence type="ECO:0000256" key="1">
    <source>
        <dbReference type="ARBA" id="ARBA00000312"/>
    </source>
</evidence>
<feature type="binding site" evidence="19">
    <location>
        <begin position="12"/>
        <end position="19"/>
    </location>
    <ligand>
        <name>GTP</name>
        <dbReference type="ChEBI" id="CHEBI:37565"/>
    </ligand>
</feature>
<gene>
    <name evidence="20" type="ORF">CHH57_13995</name>
</gene>
<dbReference type="Pfam" id="PF02283">
    <property type="entry name" value="CobU"/>
    <property type="match status" value="1"/>
</dbReference>
<accession>A0AA91TR84</accession>
<keyword evidence="15 19" id="KW-0342">GTP-binding</keyword>
<reference evidence="20 21" key="1">
    <citation type="submission" date="2017-07" db="EMBL/GenBank/DDBJ databases">
        <title>Isolation and whole genome analysis of endospore-forming bacteria from heroin.</title>
        <authorList>
            <person name="Kalinowski J."/>
            <person name="Ahrens B."/>
            <person name="Al-Dilaimi A."/>
            <person name="Winkler A."/>
            <person name="Wibberg D."/>
            <person name="Schleenbecker U."/>
            <person name="Ruckert C."/>
            <person name="Wolfel R."/>
            <person name="Grass G."/>
        </authorList>
    </citation>
    <scope>NUCLEOTIDE SEQUENCE [LARGE SCALE GENOMIC DNA]</scope>
    <source>
        <strain evidence="20 21">7521-2</strain>
    </source>
</reference>
<dbReference type="GO" id="GO:0005525">
    <property type="term" value="F:GTP binding"/>
    <property type="evidence" value="ECO:0007669"/>
    <property type="project" value="UniProtKB-KW"/>
</dbReference>
<evidence type="ECO:0000256" key="13">
    <source>
        <dbReference type="ARBA" id="ARBA00022777"/>
    </source>
</evidence>
<feature type="active site" description="GMP-histidine intermediate" evidence="18">
    <location>
        <position position="57"/>
    </location>
</feature>
<keyword evidence="12 19" id="KW-0547">Nucleotide-binding</keyword>
<dbReference type="EMBL" id="NPBQ01000088">
    <property type="protein sequence ID" value="PAD82534.1"/>
    <property type="molecule type" value="Genomic_DNA"/>
</dbReference>
<comment type="catalytic activity">
    <reaction evidence="2">
        <text>adenosylcob(III)inamide phosphate + GTP + H(+) = adenosylcob(III)inamide-GDP + diphosphate</text>
        <dbReference type="Rhea" id="RHEA:22712"/>
        <dbReference type="ChEBI" id="CHEBI:15378"/>
        <dbReference type="ChEBI" id="CHEBI:33019"/>
        <dbReference type="ChEBI" id="CHEBI:37565"/>
        <dbReference type="ChEBI" id="CHEBI:58502"/>
        <dbReference type="ChEBI" id="CHEBI:60487"/>
        <dbReference type="EC" id="2.7.7.62"/>
    </reaction>
</comment>
<evidence type="ECO:0000256" key="3">
    <source>
        <dbReference type="ARBA" id="ARBA00001522"/>
    </source>
</evidence>
<feature type="binding site" evidence="19">
    <location>
        <begin position="41"/>
        <end position="43"/>
    </location>
    <ligand>
        <name>GTP</name>
        <dbReference type="ChEBI" id="CHEBI:37565"/>
    </ligand>
</feature>
<comment type="caution">
    <text evidence="20">The sequence shown here is derived from an EMBL/GenBank/DDBJ whole genome shotgun (WGS) entry which is preliminary data.</text>
</comment>
<evidence type="ECO:0000256" key="19">
    <source>
        <dbReference type="PIRSR" id="PIRSR006135-2"/>
    </source>
</evidence>
<dbReference type="Proteomes" id="UP000216961">
    <property type="component" value="Unassembled WGS sequence"/>
</dbReference>
<dbReference type="Gene3D" id="3.40.50.300">
    <property type="entry name" value="P-loop containing nucleotide triphosphate hydrolases"/>
    <property type="match status" value="1"/>
</dbReference>
<evidence type="ECO:0000256" key="18">
    <source>
        <dbReference type="PIRSR" id="PIRSR006135-1"/>
    </source>
</evidence>
<evidence type="ECO:0000256" key="5">
    <source>
        <dbReference type="ARBA" id="ARBA00004692"/>
    </source>
</evidence>
<dbReference type="EC" id="2.7.1.156" evidence="8"/>
<keyword evidence="11" id="KW-0808">Transferase</keyword>
<dbReference type="CDD" id="cd00544">
    <property type="entry name" value="CobU"/>
    <property type="match status" value="1"/>
</dbReference>
<evidence type="ECO:0000256" key="9">
    <source>
        <dbReference type="ARBA" id="ARBA00012523"/>
    </source>
</evidence>
<evidence type="ECO:0000256" key="14">
    <source>
        <dbReference type="ARBA" id="ARBA00022840"/>
    </source>
</evidence>
<dbReference type="GO" id="GO:0043752">
    <property type="term" value="F:adenosylcobinamide kinase activity"/>
    <property type="evidence" value="ECO:0007669"/>
    <property type="project" value="UniProtKB-EC"/>
</dbReference>
<evidence type="ECO:0000256" key="2">
    <source>
        <dbReference type="ARBA" id="ARBA00000711"/>
    </source>
</evidence>
<dbReference type="PANTHER" id="PTHR34848">
    <property type="match status" value="1"/>
</dbReference>
<evidence type="ECO:0000256" key="16">
    <source>
        <dbReference type="ARBA" id="ARBA00029570"/>
    </source>
</evidence>
<organism evidence="20 21">
    <name type="scientific">Niallia circulans</name>
    <name type="common">Bacillus circulans</name>
    <dbReference type="NCBI Taxonomy" id="1397"/>
    <lineage>
        <taxon>Bacteria</taxon>
        <taxon>Bacillati</taxon>
        <taxon>Bacillota</taxon>
        <taxon>Bacilli</taxon>
        <taxon>Bacillales</taxon>
        <taxon>Bacillaceae</taxon>
        <taxon>Niallia</taxon>
    </lineage>
</organism>
<dbReference type="PANTHER" id="PTHR34848:SF1">
    <property type="entry name" value="BIFUNCTIONAL ADENOSYLCOBALAMIN BIOSYNTHESIS PROTEIN COBU"/>
    <property type="match status" value="1"/>
</dbReference>
<dbReference type="RefSeq" id="WP_095331043.1">
    <property type="nucleotide sequence ID" value="NZ_NPBQ01000088.1"/>
</dbReference>
<dbReference type="InterPro" id="IPR027417">
    <property type="entry name" value="P-loop_NTPase"/>
</dbReference>
<evidence type="ECO:0000256" key="17">
    <source>
        <dbReference type="ARBA" id="ARBA00030571"/>
    </source>
</evidence>
<evidence type="ECO:0000256" key="6">
    <source>
        <dbReference type="ARBA" id="ARBA00005159"/>
    </source>
</evidence>
<dbReference type="AlphaFoldDB" id="A0AA91TR84"/>
<evidence type="ECO:0000256" key="7">
    <source>
        <dbReference type="ARBA" id="ARBA00007490"/>
    </source>
</evidence>
<evidence type="ECO:0000256" key="12">
    <source>
        <dbReference type="ARBA" id="ARBA00022741"/>
    </source>
</evidence>
<dbReference type="GO" id="GO:0005524">
    <property type="term" value="F:ATP binding"/>
    <property type="evidence" value="ECO:0007669"/>
    <property type="project" value="UniProtKB-KW"/>
</dbReference>
<dbReference type="SUPFAM" id="SSF52540">
    <property type="entry name" value="P-loop containing nucleoside triphosphate hydrolases"/>
    <property type="match status" value="1"/>
</dbReference>
<sequence length="185" mass="21159">METKSSLIFVTGGVRSGKSSFAEGLAIRYAQEERATLHYIATAVITDAEMEERIIRHQQNREAQKVKWNTYEKPVDIGELAAVFTKKDVILLDCLTVLVNNELFFQDKQQEGIEGKLKKDLIELSQSCRYLILVSNEVTYEPSLDPAVQKYCRILNQLHYFLVQHAYEAYLVENGIAQRKKGGQE</sequence>
<comment type="catalytic activity">
    <reaction evidence="3">
        <text>adenosylcob(III)inamide + GTP = adenosylcob(III)inamide phosphate + GDP + H(+)</text>
        <dbReference type="Rhea" id="RHEA:15765"/>
        <dbReference type="ChEBI" id="CHEBI:2480"/>
        <dbReference type="ChEBI" id="CHEBI:15378"/>
        <dbReference type="ChEBI" id="CHEBI:37565"/>
        <dbReference type="ChEBI" id="CHEBI:58189"/>
        <dbReference type="ChEBI" id="CHEBI:58502"/>
        <dbReference type="EC" id="2.7.1.156"/>
    </reaction>
</comment>
<keyword evidence="10" id="KW-0169">Cobalamin biosynthesis</keyword>
<comment type="pathway">
    <text evidence="6">Cofactor biosynthesis; adenosylcobalamin biosynthesis; adenosylcobalamin from cob(II)yrinate a,c-diamide: step 5/7.</text>
</comment>
<feature type="binding site" evidence="19">
    <location>
        <position position="72"/>
    </location>
    <ligand>
        <name>GTP</name>
        <dbReference type="ChEBI" id="CHEBI:37565"/>
    </ligand>
</feature>
<keyword evidence="14" id="KW-0067">ATP-binding</keyword>
<evidence type="ECO:0000313" key="20">
    <source>
        <dbReference type="EMBL" id="PAD82534.1"/>
    </source>
</evidence>
<evidence type="ECO:0000256" key="8">
    <source>
        <dbReference type="ARBA" id="ARBA00012016"/>
    </source>
</evidence>
<dbReference type="GO" id="GO:0009236">
    <property type="term" value="P:cobalamin biosynthetic process"/>
    <property type="evidence" value="ECO:0007669"/>
    <property type="project" value="UniProtKB-KW"/>
</dbReference>
<dbReference type="PIRSF" id="PIRSF006135">
    <property type="entry name" value="CobU"/>
    <property type="match status" value="1"/>
</dbReference>
<protein>
    <recommendedName>
        <fullName evidence="16">Adenosylcobinamide kinase</fullName>
        <ecNumber evidence="8">2.7.1.156</ecNumber>
        <ecNumber evidence="9">2.7.7.62</ecNumber>
    </recommendedName>
    <alternativeName>
        <fullName evidence="17">Adenosylcobinamide-phosphate guanylyltransferase</fullName>
    </alternativeName>
</protein>
<name>A0AA91TR84_NIACI</name>